<keyword evidence="2" id="KW-1185">Reference proteome</keyword>
<dbReference type="Proteomes" id="UP000836387">
    <property type="component" value="Unassembled WGS sequence"/>
</dbReference>
<accession>A0ACA9TLS2</accession>
<reference evidence="1" key="2">
    <citation type="submission" date="2021-10" db="EMBL/GenBank/DDBJ databases">
        <authorList>
            <person name="Piombo E."/>
        </authorList>
    </citation>
    <scope>NUCLEOTIDE SEQUENCE</scope>
</reference>
<dbReference type="EMBL" id="CADEHS020000005">
    <property type="protein sequence ID" value="CAG9941874.1"/>
    <property type="molecule type" value="Genomic_DNA"/>
</dbReference>
<evidence type="ECO:0000313" key="2">
    <source>
        <dbReference type="Proteomes" id="UP000836387"/>
    </source>
</evidence>
<proteinExistence type="predicted"/>
<protein>
    <submittedName>
        <fullName evidence="1">Uncharacterized protein</fullName>
    </submittedName>
</protein>
<name>A0ACA9TLS2_BIOOC</name>
<reference evidence="1" key="1">
    <citation type="submission" date="2020-04" db="EMBL/GenBank/DDBJ databases">
        <authorList>
            <person name="Broberg M."/>
        </authorList>
    </citation>
    <scope>NUCLEOTIDE SEQUENCE</scope>
</reference>
<evidence type="ECO:0000313" key="1">
    <source>
        <dbReference type="EMBL" id="CAG9941874.1"/>
    </source>
</evidence>
<organism evidence="1 2">
    <name type="scientific">Clonostachys rosea f. rosea IK726</name>
    <dbReference type="NCBI Taxonomy" id="1349383"/>
    <lineage>
        <taxon>Eukaryota</taxon>
        <taxon>Fungi</taxon>
        <taxon>Dikarya</taxon>
        <taxon>Ascomycota</taxon>
        <taxon>Pezizomycotina</taxon>
        <taxon>Sordariomycetes</taxon>
        <taxon>Hypocreomycetidae</taxon>
        <taxon>Hypocreales</taxon>
        <taxon>Bionectriaceae</taxon>
        <taxon>Clonostachys</taxon>
    </lineage>
</organism>
<sequence>MGEEDIIHIQATLPFMKEISGVKPYRIIGPLPAEHESKRTNVEAMEVADVTICNARLQQGQFSIDDHGFEFIRFEYNTQLVGDNPEAAQGFLEEVVTFLQGRFQTLHVFSYDLRVSSRPLRSSSRAVLIALAYRFVLAKRRTLRGTPKGWLQGALSRIGRHLHDHEKESMLTDDYRILAVNTWMPLDVPAIDRPLVIGDRRTFLQADVIPADQVFTDFLGEYSHPRPNEGQQWYWLDHQEPGEMTIFCSFDSSVPGDGGACPHGTFHNPRATFESPRRKSVETRSLIFLPGGNIPKKNELYGLGNSCPLWHIS</sequence>
<comment type="caution">
    <text evidence="1">The sequence shown here is derived from an EMBL/GenBank/DDBJ whole genome shotgun (WGS) entry which is preliminary data.</text>
</comment>
<gene>
    <name evidence="1" type="ORF">CRV2_00003310</name>
</gene>